<dbReference type="SUPFAM" id="SSF54593">
    <property type="entry name" value="Glyoxalase/Bleomycin resistance protein/Dihydroxybiphenyl dioxygenase"/>
    <property type="match status" value="2"/>
</dbReference>
<keyword evidence="2" id="KW-0223">Dioxygenase</keyword>
<keyword evidence="2" id="KW-0560">Oxidoreductase</keyword>
<keyword evidence="3" id="KW-1185">Reference proteome</keyword>
<dbReference type="EMBL" id="FNNG01000001">
    <property type="protein sequence ID" value="SDW03236.1"/>
    <property type="molecule type" value="Genomic_DNA"/>
</dbReference>
<evidence type="ECO:0000313" key="3">
    <source>
        <dbReference type="Proteomes" id="UP000198828"/>
    </source>
</evidence>
<sequence>MSRFHKSPNIYVNMISLKVKDIDASIEFYSKILGFKHINRKERKALVSANGVDPLIVLEQPENVKPKEMRRTGLYHFALLLPNRKELGKFLNHIMNIRYPLMGASHHGISEAIYLQDIDDNGIEIYTDTPINKWKWIDDSLEMITTRLDLQSLIDEGKDENWEGMPKETIIGHIHLHVSDLDEAERFYVDGLGFNIVNKIPKQATFTSTGAYHHHIAFNIWNGKGIPAPDENSVGMKYYQIKFPDQGTRIKTINRLEELGYEVTNENDTFITSDPSNNKIHLVLK</sequence>
<dbReference type="InterPro" id="IPR037523">
    <property type="entry name" value="VOC_core"/>
</dbReference>
<dbReference type="GO" id="GO:0051213">
    <property type="term" value="F:dioxygenase activity"/>
    <property type="evidence" value="ECO:0007669"/>
    <property type="project" value="UniProtKB-KW"/>
</dbReference>
<feature type="domain" description="VOC" evidence="1">
    <location>
        <begin position="170"/>
        <end position="285"/>
    </location>
</feature>
<dbReference type="InterPro" id="IPR029068">
    <property type="entry name" value="Glyas_Bleomycin-R_OHBP_Dase"/>
</dbReference>
<organism evidence="2 3">
    <name type="scientific">Tepidimicrobium xylanilyticum</name>
    <dbReference type="NCBI Taxonomy" id="1123352"/>
    <lineage>
        <taxon>Bacteria</taxon>
        <taxon>Bacillati</taxon>
        <taxon>Bacillota</taxon>
        <taxon>Tissierellia</taxon>
        <taxon>Tissierellales</taxon>
        <taxon>Tepidimicrobiaceae</taxon>
        <taxon>Tepidimicrobium</taxon>
    </lineage>
</organism>
<dbReference type="Gene3D" id="3.10.180.10">
    <property type="entry name" value="2,3-Dihydroxybiphenyl 1,2-Dioxygenase, domain 1"/>
    <property type="match status" value="2"/>
</dbReference>
<gene>
    <name evidence="2" type="ORF">SAMN05660923_00081</name>
</gene>
<dbReference type="Pfam" id="PF00903">
    <property type="entry name" value="Glyoxalase"/>
    <property type="match status" value="2"/>
</dbReference>
<evidence type="ECO:0000313" key="2">
    <source>
        <dbReference type="EMBL" id="SDW03236.1"/>
    </source>
</evidence>
<dbReference type="OrthoDB" id="9792626at2"/>
<dbReference type="PANTHER" id="PTHR43279:SF1">
    <property type="entry name" value="CATECHOL-2,3-DIOXYGENASE"/>
    <property type="match status" value="1"/>
</dbReference>
<dbReference type="InterPro" id="IPR004360">
    <property type="entry name" value="Glyas_Fos-R_dOase_dom"/>
</dbReference>
<reference evidence="2 3" key="1">
    <citation type="submission" date="2016-10" db="EMBL/GenBank/DDBJ databases">
        <authorList>
            <person name="de Groot N.N."/>
        </authorList>
    </citation>
    <scope>NUCLEOTIDE SEQUENCE [LARGE SCALE GENOMIC DNA]</scope>
    <source>
        <strain evidence="2 3">DSM 23310</strain>
    </source>
</reference>
<accession>A0A1H2Q7S9</accession>
<feature type="domain" description="VOC" evidence="1">
    <location>
        <begin position="11"/>
        <end position="128"/>
    </location>
</feature>
<protein>
    <submittedName>
        <fullName evidence="2">Catechol 2,3-dioxygenase</fullName>
    </submittedName>
</protein>
<dbReference type="CDD" id="cd16359">
    <property type="entry name" value="VOC_BsCatE_like_C"/>
    <property type="match status" value="1"/>
</dbReference>
<dbReference type="AlphaFoldDB" id="A0A1H2Q7S9"/>
<dbReference type="Proteomes" id="UP000198828">
    <property type="component" value="Unassembled WGS sequence"/>
</dbReference>
<dbReference type="RefSeq" id="WP_093749744.1">
    <property type="nucleotide sequence ID" value="NZ_BSYN01000001.1"/>
</dbReference>
<dbReference type="PROSITE" id="PS51819">
    <property type="entry name" value="VOC"/>
    <property type="match status" value="2"/>
</dbReference>
<evidence type="ECO:0000259" key="1">
    <source>
        <dbReference type="PROSITE" id="PS51819"/>
    </source>
</evidence>
<dbReference type="PANTHER" id="PTHR43279">
    <property type="entry name" value="CATECHOL-2,3-DIOXYGENASE"/>
    <property type="match status" value="1"/>
</dbReference>
<proteinExistence type="predicted"/>
<name>A0A1H2Q7S9_9FIRM</name>